<keyword evidence="2" id="KW-1185">Reference proteome</keyword>
<feature type="non-terminal residue" evidence="1">
    <location>
        <position position="461"/>
    </location>
</feature>
<dbReference type="SUPFAM" id="SSF52058">
    <property type="entry name" value="L domain-like"/>
    <property type="match status" value="1"/>
</dbReference>
<protein>
    <submittedName>
        <fullName evidence="1">Uncharacterized protein</fullName>
    </submittedName>
</protein>
<dbReference type="InterPro" id="IPR001611">
    <property type="entry name" value="Leu-rich_rpt"/>
</dbReference>
<dbReference type="InParanoid" id="G4YQH8"/>
<proteinExistence type="predicted"/>
<sequence length="461" mass="51689">MRSPDAAFIRARAKAPLPDLLALHLSDSDIECIKHLELCKSLRSLYSDSNQIKDIEGIIELRKLWRIDFNGNLLKNLHPLASFRALGFVHLERNRISFEDLVCIRDVHLLEVRLVGNAALFKDNTVDEYRKKVVALLPNAWVLDGHFISTAERRQAVEEYDEFVTALLELSKRSVAKGSKFGSASDVWVESEATANNSVELNCSANLIDIAHKISPPEELPDLRRLQAVVSFHNAESAIHNTHSHFAPSRHAPNARLMPKIWMDEILALPRRTRLEVIVLIATFLEFRYPQVLLSEALTIRQLDSPHFPSDASRDTANLPTYAMVALIALARQFSPATQQFQDESEMLAAIPPLFETLLSSKGATTNAVDDSKLQATALRCKREAVIREMMPLIRAAESAPATSRKPKPGDWVEVYLKQFVRIQFLSADGLFVVGALPTDASRTITISAEQMSRISSTVWR</sequence>
<dbReference type="PROSITE" id="PS51450">
    <property type="entry name" value="LRR"/>
    <property type="match status" value="1"/>
</dbReference>
<dbReference type="AlphaFoldDB" id="G4YQH8"/>
<evidence type="ECO:0000313" key="2">
    <source>
        <dbReference type="Proteomes" id="UP000002640"/>
    </source>
</evidence>
<accession>G4YQH8</accession>
<dbReference type="RefSeq" id="XP_009517377.1">
    <property type="nucleotide sequence ID" value="XM_009519082.1"/>
</dbReference>
<name>G4YQH8_PHYSP</name>
<dbReference type="GeneID" id="20652595"/>
<dbReference type="SMR" id="G4YQH8"/>
<evidence type="ECO:0000313" key="1">
    <source>
        <dbReference type="EMBL" id="EGZ30102.1"/>
    </source>
</evidence>
<dbReference type="Proteomes" id="UP000002640">
    <property type="component" value="Unassembled WGS sequence"/>
</dbReference>
<dbReference type="EMBL" id="JH159151">
    <property type="protein sequence ID" value="EGZ30102.1"/>
    <property type="molecule type" value="Genomic_DNA"/>
</dbReference>
<dbReference type="InterPro" id="IPR042655">
    <property type="entry name" value="LRC72"/>
</dbReference>
<dbReference type="Gene3D" id="3.80.10.10">
    <property type="entry name" value="Ribonuclease Inhibitor"/>
    <property type="match status" value="1"/>
</dbReference>
<dbReference type="PANTHER" id="PTHR46759">
    <property type="entry name" value="LEUCINE-RICH REPEAT-CONTAINING PROTEIN 72"/>
    <property type="match status" value="1"/>
</dbReference>
<dbReference type="KEGG" id="psoj:PHYSODRAFT_438715"/>
<reference evidence="1 2" key="1">
    <citation type="journal article" date="2006" name="Science">
        <title>Phytophthora genome sequences uncover evolutionary origins and mechanisms of pathogenesis.</title>
        <authorList>
            <person name="Tyler B.M."/>
            <person name="Tripathy S."/>
            <person name="Zhang X."/>
            <person name="Dehal P."/>
            <person name="Jiang R.H."/>
            <person name="Aerts A."/>
            <person name="Arredondo F.D."/>
            <person name="Baxter L."/>
            <person name="Bensasson D."/>
            <person name="Beynon J.L."/>
            <person name="Chapman J."/>
            <person name="Damasceno C.M."/>
            <person name="Dorrance A.E."/>
            <person name="Dou D."/>
            <person name="Dickerman A.W."/>
            <person name="Dubchak I.L."/>
            <person name="Garbelotto M."/>
            <person name="Gijzen M."/>
            <person name="Gordon S.G."/>
            <person name="Govers F."/>
            <person name="Grunwald N.J."/>
            <person name="Huang W."/>
            <person name="Ivors K.L."/>
            <person name="Jones R.W."/>
            <person name="Kamoun S."/>
            <person name="Krampis K."/>
            <person name="Lamour K.H."/>
            <person name="Lee M.K."/>
            <person name="McDonald W.H."/>
            <person name="Medina M."/>
            <person name="Meijer H.J."/>
            <person name="Nordberg E.K."/>
            <person name="Maclean D.J."/>
            <person name="Ospina-Giraldo M.D."/>
            <person name="Morris P.F."/>
            <person name="Phuntumart V."/>
            <person name="Putnam N.H."/>
            <person name="Rash S."/>
            <person name="Rose J.K."/>
            <person name="Sakihama Y."/>
            <person name="Salamov A.A."/>
            <person name="Savidor A."/>
            <person name="Scheuring C.F."/>
            <person name="Smith B.M."/>
            <person name="Sobral B.W."/>
            <person name="Terry A."/>
            <person name="Torto-Alalibo T.A."/>
            <person name="Win J."/>
            <person name="Xu Z."/>
            <person name="Zhang H."/>
            <person name="Grigoriev I.V."/>
            <person name="Rokhsar D.S."/>
            <person name="Boore J.L."/>
        </authorList>
    </citation>
    <scope>NUCLEOTIDE SEQUENCE [LARGE SCALE GENOMIC DNA]</scope>
    <source>
        <strain evidence="1 2">P6497</strain>
    </source>
</reference>
<dbReference type="PANTHER" id="PTHR46759:SF2">
    <property type="match status" value="1"/>
</dbReference>
<dbReference type="OMA" id="PNVWILD"/>
<gene>
    <name evidence="1" type="ORF">PHYSODRAFT_438715</name>
</gene>
<organism evidence="1 2">
    <name type="scientific">Phytophthora sojae (strain P6497)</name>
    <name type="common">Soybean stem and root rot agent</name>
    <name type="synonym">Phytophthora megasperma f. sp. glycines</name>
    <dbReference type="NCBI Taxonomy" id="1094619"/>
    <lineage>
        <taxon>Eukaryota</taxon>
        <taxon>Sar</taxon>
        <taxon>Stramenopiles</taxon>
        <taxon>Oomycota</taxon>
        <taxon>Peronosporomycetes</taxon>
        <taxon>Peronosporales</taxon>
        <taxon>Peronosporaceae</taxon>
        <taxon>Phytophthora</taxon>
    </lineage>
</organism>
<dbReference type="InterPro" id="IPR032675">
    <property type="entry name" value="LRR_dom_sf"/>
</dbReference>